<proteinExistence type="predicted"/>
<protein>
    <submittedName>
        <fullName evidence="2">Essential recombination function protein</fullName>
    </submittedName>
</protein>
<dbReference type="EMBL" id="LR796621">
    <property type="protein sequence ID" value="CAB4154673.1"/>
    <property type="molecule type" value="Genomic_DNA"/>
</dbReference>
<dbReference type="EMBL" id="LR798421">
    <property type="protein sequence ID" value="CAB5230522.1"/>
    <property type="molecule type" value="Genomic_DNA"/>
</dbReference>
<organism evidence="2">
    <name type="scientific">uncultured Caudovirales phage</name>
    <dbReference type="NCBI Taxonomy" id="2100421"/>
    <lineage>
        <taxon>Viruses</taxon>
        <taxon>Duplodnaviria</taxon>
        <taxon>Heunggongvirae</taxon>
        <taxon>Uroviricota</taxon>
        <taxon>Caudoviricetes</taxon>
        <taxon>Peduoviridae</taxon>
        <taxon>Maltschvirus</taxon>
        <taxon>Maltschvirus maltsch</taxon>
    </lineage>
</organism>
<dbReference type="InterPro" id="IPR007499">
    <property type="entry name" value="ERF_bacteria_virus"/>
</dbReference>
<gene>
    <name evidence="4" type="ORF">UFOVP1232_38</name>
    <name evidence="5" type="ORF">UFOVP1572_23</name>
    <name evidence="2" type="ORF">UFOVP644_24</name>
    <name evidence="3" type="ORF">UFOVP958_6</name>
</gene>
<feature type="region of interest" description="Disordered" evidence="1">
    <location>
        <begin position="133"/>
        <end position="155"/>
    </location>
</feature>
<reference evidence="2" key="1">
    <citation type="submission" date="2020-04" db="EMBL/GenBank/DDBJ databases">
        <authorList>
            <person name="Chiriac C."/>
            <person name="Salcher M."/>
            <person name="Ghai R."/>
            <person name="Kavagutti S V."/>
        </authorList>
    </citation>
    <scope>NUCLEOTIDE SEQUENCE</scope>
</reference>
<sequence>MKQATTPTDANADFVTALNALENVSANKSNPAFKGSKYVTLDQLLDAVKPVLAANNLALCQVVDTTADGRIGVQTSFRHRDGTVFPGGSLFIRADGMSPQQIGSALTYIRRQSVQTAACVSVDADLDGNGLTPSQSIISPQKATQPPQKTFASDYTNHPDAACRVLIRKGWLKEGQGLADLSGEHFAAIANNAAFNAAVTKEAQQ</sequence>
<dbReference type="EMBL" id="LR797189">
    <property type="protein sequence ID" value="CAB4192568.1"/>
    <property type="molecule type" value="Genomic_DNA"/>
</dbReference>
<evidence type="ECO:0000313" key="4">
    <source>
        <dbReference type="EMBL" id="CAB4192568.1"/>
    </source>
</evidence>
<accession>A0A6J5N6W0</accession>
<evidence type="ECO:0000256" key="1">
    <source>
        <dbReference type="SAM" id="MobiDB-lite"/>
    </source>
</evidence>
<dbReference type="EMBL" id="LR796908">
    <property type="protein sequence ID" value="CAB4173644.1"/>
    <property type="molecule type" value="Genomic_DNA"/>
</dbReference>
<name>A0A6J5N6W0_9CAUD</name>
<evidence type="ECO:0000313" key="5">
    <source>
        <dbReference type="EMBL" id="CAB5230522.1"/>
    </source>
</evidence>
<evidence type="ECO:0000313" key="2">
    <source>
        <dbReference type="EMBL" id="CAB4154673.1"/>
    </source>
</evidence>
<evidence type="ECO:0000313" key="3">
    <source>
        <dbReference type="EMBL" id="CAB4173644.1"/>
    </source>
</evidence>
<dbReference type="Pfam" id="PF04404">
    <property type="entry name" value="ERF"/>
    <property type="match status" value="1"/>
</dbReference>